<dbReference type="Proteomes" id="UP001140096">
    <property type="component" value="Unassembled WGS sequence"/>
</dbReference>
<keyword evidence="2" id="KW-1185">Reference proteome</keyword>
<comment type="caution">
    <text evidence="1">The sequence shown here is derived from an EMBL/GenBank/DDBJ whole genome shotgun (WGS) entry which is preliminary data.</text>
</comment>
<evidence type="ECO:0000313" key="1">
    <source>
        <dbReference type="EMBL" id="KAJ2809681.1"/>
    </source>
</evidence>
<name>A0ACC1LIL5_9FUNG</name>
<evidence type="ECO:0000313" key="2">
    <source>
        <dbReference type="Proteomes" id="UP001140096"/>
    </source>
</evidence>
<proteinExistence type="predicted"/>
<dbReference type="EMBL" id="JANBUP010000936">
    <property type="protein sequence ID" value="KAJ2809681.1"/>
    <property type="molecule type" value="Genomic_DNA"/>
</dbReference>
<accession>A0ACC1LIL5</accession>
<feature type="non-terminal residue" evidence="1">
    <location>
        <position position="671"/>
    </location>
</feature>
<organism evidence="1 2">
    <name type="scientific">Coemansia furcata</name>
    <dbReference type="NCBI Taxonomy" id="417177"/>
    <lineage>
        <taxon>Eukaryota</taxon>
        <taxon>Fungi</taxon>
        <taxon>Fungi incertae sedis</taxon>
        <taxon>Zoopagomycota</taxon>
        <taxon>Kickxellomycotina</taxon>
        <taxon>Kickxellomycetes</taxon>
        <taxon>Kickxellales</taxon>
        <taxon>Kickxellaceae</taxon>
        <taxon>Coemansia</taxon>
    </lineage>
</organism>
<reference evidence="1" key="1">
    <citation type="submission" date="2022-07" db="EMBL/GenBank/DDBJ databases">
        <title>Phylogenomic reconstructions and comparative analyses of Kickxellomycotina fungi.</title>
        <authorList>
            <person name="Reynolds N.K."/>
            <person name="Stajich J.E."/>
            <person name="Barry K."/>
            <person name="Grigoriev I.V."/>
            <person name="Crous P."/>
            <person name="Smith M.E."/>
        </authorList>
    </citation>
    <scope>NUCLEOTIDE SEQUENCE</scope>
    <source>
        <strain evidence="1">CBS 102833</strain>
    </source>
</reference>
<gene>
    <name evidence="1" type="primary">RSM25</name>
    <name evidence="1" type="ORF">H4S07_003116</name>
</gene>
<protein>
    <submittedName>
        <fullName evidence="1">Mitochondrial ribosomal small subunit component</fullName>
    </submittedName>
</protein>
<sequence>MYKKPSGARGVKQAYERLLGANLREGEPAWLRAMRSVPSADSLVRETTQFSTQGRLGFEQKTAGKESKGVSGERIERAVAEGCVTSRHKKSQLRTQSTKPPRIEFPEDQLRRTFYRNHPFEKERPRIVMEPTGQTEQDWSQLTHGHGQVTGENVIRHQYYLMQNKGLSEREAYAQATSEFYKIRAREEVEAKSARQEALAYGARGLAKPFSASQLAAEDRALRRSTKAFAQRAEEQNMRSAMSEKMFAAGALPPSSHILYQNQFQVMPMAHDGPTQLPLEAPRRSPTRYVCQQQQQQQSPPPLRRSLSGGRIGVSGRTNHTIKARSHQRTTSESLTALKATCAEPSSLLSRRGSRPGAAVPTCLTALPGNSRPGTLPCSSLPSPPTTASGDEAAVGSSEVEGSTFRPRKRSLSVGGESACRDFFARQIEQYGLAALLTSPVGTCYLLASAVLSFSPEILLFYLEVEHFRAATFGAEDRRTRYAKGLYKAFVSSRAPLEVNISHAQRARVAQSIRTAEPVPAALFQETQAHAYALLEQEYALFRQRPLFARMMAALTTAPQRAQHQCAVAAVYDALASTYGLMSLPASKPRLAESELPSFTKFADMDLTSTEMLIALPAWLCRTTVRLLGTPMPCSYEDTTHLLRASADPSAPPRLRSSPPRQSSSRVTQRP</sequence>